<organism evidence="1">
    <name type="scientific">freshwater metagenome</name>
    <dbReference type="NCBI Taxonomy" id="449393"/>
    <lineage>
        <taxon>unclassified sequences</taxon>
        <taxon>metagenomes</taxon>
        <taxon>ecological metagenomes</taxon>
    </lineage>
</organism>
<dbReference type="AlphaFoldDB" id="A0A6J5ZB79"/>
<protein>
    <submittedName>
        <fullName evidence="1">Unannotated protein</fullName>
    </submittedName>
</protein>
<gene>
    <name evidence="1" type="ORF">UFOPK3574_00834</name>
</gene>
<reference evidence="1" key="1">
    <citation type="submission" date="2020-05" db="EMBL/GenBank/DDBJ databases">
        <authorList>
            <person name="Chiriac C."/>
            <person name="Salcher M."/>
            <person name="Ghai R."/>
            <person name="Kavagutti S V."/>
        </authorList>
    </citation>
    <scope>NUCLEOTIDE SEQUENCE</scope>
</reference>
<sequence length="138" mass="15077">MSSAATGKALVLLAIVNKVPPIALCSTIESPEISETTSDVRDLRISISAFGIVPNLKVIVIKDSEFSENLLFKICSAFSDSLLGTVKDVVNREFKSLEVTTPETMIAIQIITTITRDLVENSVIRASISRLYSLFFTH</sequence>
<evidence type="ECO:0000313" key="1">
    <source>
        <dbReference type="EMBL" id="CAB4339864.1"/>
    </source>
</evidence>
<name>A0A6J5ZB79_9ZZZZ</name>
<proteinExistence type="predicted"/>
<accession>A0A6J5ZB79</accession>
<dbReference type="EMBL" id="CAESAF010000095">
    <property type="protein sequence ID" value="CAB4339864.1"/>
    <property type="molecule type" value="Genomic_DNA"/>
</dbReference>